<proteinExistence type="predicted"/>
<evidence type="ECO:0000256" key="1">
    <source>
        <dbReference type="SAM" id="MobiDB-lite"/>
    </source>
</evidence>
<dbReference type="KEGG" id="pfj:MYCFIDRAFT_25868"/>
<sequence length="111" mass="12323">MSGVDTGSALAQQIQLAVQPKLMENGWVAEETDTTLAEYVTMMIVNGKDIQGVQSELGSDLLGLTDDDPTVREFAQWLFDQVRNISQPQHTQQAQPEQQDQQPQPIPTLQD</sequence>
<dbReference type="HOGENOM" id="CLU_2164456_0_0_1"/>
<dbReference type="OrthoDB" id="438553at2759"/>
<evidence type="ECO:0000313" key="2">
    <source>
        <dbReference type="EMBL" id="EME81153.1"/>
    </source>
</evidence>
<evidence type="ECO:0008006" key="4">
    <source>
        <dbReference type="Google" id="ProtNLM"/>
    </source>
</evidence>
<dbReference type="eggNOG" id="KOG1276">
    <property type="taxonomic scope" value="Eukaryota"/>
</dbReference>
<dbReference type="Gene3D" id="1.10.340.40">
    <property type="entry name" value="Nuclear abundant poly(A) RNA-bind protein 2, N-terminal domain"/>
    <property type="match status" value="1"/>
</dbReference>
<evidence type="ECO:0000313" key="3">
    <source>
        <dbReference type="Proteomes" id="UP000016932"/>
    </source>
</evidence>
<keyword evidence="3" id="KW-1185">Reference proteome</keyword>
<dbReference type="VEuPathDB" id="FungiDB:MYCFIDRAFT_25868"/>
<dbReference type="STRING" id="383855.M3AVI0"/>
<reference evidence="2 3" key="1">
    <citation type="journal article" date="2012" name="PLoS Pathog.">
        <title>Diverse lifestyles and strategies of plant pathogenesis encoded in the genomes of eighteen Dothideomycetes fungi.</title>
        <authorList>
            <person name="Ohm R.A."/>
            <person name="Feau N."/>
            <person name="Henrissat B."/>
            <person name="Schoch C.L."/>
            <person name="Horwitz B.A."/>
            <person name="Barry K.W."/>
            <person name="Condon B.J."/>
            <person name="Copeland A.C."/>
            <person name="Dhillon B."/>
            <person name="Glaser F."/>
            <person name="Hesse C.N."/>
            <person name="Kosti I."/>
            <person name="LaButti K."/>
            <person name="Lindquist E.A."/>
            <person name="Lucas S."/>
            <person name="Salamov A.A."/>
            <person name="Bradshaw R.E."/>
            <person name="Ciuffetti L."/>
            <person name="Hamelin R.C."/>
            <person name="Kema G.H.J."/>
            <person name="Lawrence C."/>
            <person name="Scott J.A."/>
            <person name="Spatafora J.W."/>
            <person name="Turgeon B.G."/>
            <person name="de Wit P.J.G.M."/>
            <person name="Zhong S."/>
            <person name="Goodwin S.B."/>
            <person name="Grigoriev I.V."/>
        </authorList>
    </citation>
    <scope>NUCLEOTIDE SEQUENCE [LARGE SCALE GENOMIC DNA]</scope>
    <source>
        <strain evidence="2 3">CIRAD86</strain>
    </source>
</reference>
<dbReference type="Proteomes" id="UP000016932">
    <property type="component" value="Unassembled WGS sequence"/>
</dbReference>
<feature type="non-terminal residue" evidence="2">
    <location>
        <position position="111"/>
    </location>
</feature>
<dbReference type="GeneID" id="19338455"/>
<accession>M3AVI0</accession>
<dbReference type="InterPro" id="IPR043094">
    <property type="entry name" value="Nab2/ZC3H14_N_sf"/>
</dbReference>
<name>M3AVI0_PSEFD</name>
<dbReference type="EMBL" id="KB446560">
    <property type="protein sequence ID" value="EME81153.1"/>
    <property type="molecule type" value="Genomic_DNA"/>
</dbReference>
<organism evidence="2 3">
    <name type="scientific">Pseudocercospora fijiensis (strain CIRAD86)</name>
    <name type="common">Black leaf streak disease fungus</name>
    <name type="synonym">Mycosphaerella fijiensis</name>
    <dbReference type="NCBI Taxonomy" id="383855"/>
    <lineage>
        <taxon>Eukaryota</taxon>
        <taxon>Fungi</taxon>
        <taxon>Dikarya</taxon>
        <taxon>Ascomycota</taxon>
        <taxon>Pezizomycotina</taxon>
        <taxon>Dothideomycetes</taxon>
        <taxon>Dothideomycetidae</taxon>
        <taxon>Mycosphaerellales</taxon>
        <taxon>Mycosphaerellaceae</taxon>
        <taxon>Pseudocercospora</taxon>
    </lineage>
</organism>
<feature type="compositionally biased region" description="Low complexity" evidence="1">
    <location>
        <begin position="87"/>
        <end position="111"/>
    </location>
</feature>
<feature type="region of interest" description="Disordered" evidence="1">
    <location>
        <begin position="85"/>
        <end position="111"/>
    </location>
</feature>
<protein>
    <recommendedName>
        <fullName evidence="4">PWI domain-containing protein</fullName>
    </recommendedName>
</protein>
<dbReference type="RefSeq" id="XP_007927896.1">
    <property type="nucleotide sequence ID" value="XM_007929705.1"/>
</dbReference>
<gene>
    <name evidence="2" type="ORF">MYCFIDRAFT_25868</name>
</gene>
<dbReference type="AlphaFoldDB" id="M3AVI0"/>